<dbReference type="GO" id="GO:0033281">
    <property type="term" value="C:TAT protein transport complex"/>
    <property type="evidence" value="ECO:0007669"/>
    <property type="project" value="UniProtKB-UniRule"/>
</dbReference>
<comment type="subunit">
    <text evidence="5">Forms a complex with TatA.</text>
</comment>
<evidence type="ECO:0000256" key="3">
    <source>
        <dbReference type="ARBA" id="ARBA00022989"/>
    </source>
</evidence>
<dbReference type="PRINTS" id="PR01840">
    <property type="entry name" value="TATCFAMILY"/>
</dbReference>
<gene>
    <name evidence="5" type="primary">tatC</name>
    <name evidence="6" type="ORF">TCARB_0587</name>
</gene>
<sequence length="277" mass="31747">MDTLMSEELPEKPLLDHVMDFLEMLRRILIYIVAFLILLVFLPAPWMLPNSYDPLIFAFMNITNHYMLDFQHNIFSRPFAILFGVNGSRVVLISHGWFDSLTAAILLAVLLAVTVLSPVIAWEVYRFVEPGLYSHEKRIVKRYMVFALALFVSGVIYGYTVVMPIIFSVAVWLATLGGASLFFSIQEFYENILLGSLSTGVFFMFPLVILILNKMGIVSYETLNKNWRYIVFIGYVFLALVTPDPTPFSDLALGIPFVGLYFLSMWLVKRSEKKQKH</sequence>
<comment type="similarity">
    <text evidence="5">Belongs to the TatC family.</text>
</comment>
<dbReference type="HAMAP" id="MF_00902">
    <property type="entry name" value="TatC"/>
    <property type="match status" value="1"/>
</dbReference>
<keyword evidence="3 5" id="KW-1133">Transmembrane helix</keyword>
<dbReference type="GO" id="GO:0009977">
    <property type="term" value="F:proton motive force dependent protein transmembrane transporter activity"/>
    <property type="evidence" value="ECO:0007669"/>
    <property type="project" value="TreeGrafter"/>
</dbReference>
<dbReference type="STRING" id="697581.TCARB_0587"/>
<name>A0A3G1A6A2_9CREN</name>
<dbReference type="PANTHER" id="PTHR30371">
    <property type="entry name" value="SEC-INDEPENDENT PROTEIN TRANSLOCASE PROTEIN TATC"/>
    <property type="match status" value="1"/>
</dbReference>
<comment type="function">
    <text evidence="5">Part of the twin-arginine translocation (Tat) system that transports large folded proteins containing a characteristic twin-arginine motif in their signal peptide across membranes.</text>
</comment>
<protein>
    <recommendedName>
        <fullName evidence="5">Sec-independent protein translocase protein TatC</fullName>
    </recommendedName>
</protein>
<comment type="subcellular location">
    <subcellularLocation>
        <location evidence="5">Cell membrane</location>
        <topology evidence="5">Multi-pass membrane protein</topology>
    </subcellularLocation>
    <subcellularLocation>
        <location evidence="1">Membrane</location>
        <topology evidence="1">Multi-pass membrane protein</topology>
    </subcellularLocation>
</comment>
<evidence type="ECO:0000256" key="5">
    <source>
        <dbReference type="HAMAP-Rule" id="MF_00902"/>
    </source>
</evidence>
<dbReference type="EMBL" id="CP007493">
    <property type="protein sequence ID" value="AJB41643.1"/>
    <property type="molecule type" value="Genomic_DNA"/>
</dbReference>
<keyword evidence="5" id="KW-1003">Cell membrane</keyword>
<reference evidence="7" key="1">
    <citation type="book" date="2010" name="EXTREMOPHILES" publisher="0:0-0">
        <title>Complete genome sequences of ten hyperthermophilic archaea reveal their metabolic capabilities and possible ecological roles.</title>
        <editorList>
            <person name="?"/>
        </editorList>
        <authorList>
            <person name="Ravin N.V."/>
            <person name="Mardanov A.V."/>
            <person name="Bonch-Osmolovskaya E.A."/>
            <person name="Skryabin K.G."/>
        </authorList>
    </citation>
    <scope>NUCLEOTIDE SEQUENCE [LARGE SCALE GENOMIC DNA]</scope>
    <source>
        <strain evidence="7">1505</strain>
    </source>
</reference>
<keyword evidence="2 5" id="KW-0812">Transmembrane</keyword>
<keyword evidence="5" id="KW-0653">Protein transport</keyword>
<evidence type="ECO:0000313" key="6">
    <source>
        <dbReference type="EMBL" id="AJB41643.1"/>
    </source>
</evidence>
<dbReference type="Pfam" id="PF00902">
    <property type="entry name" value="TatC"/>
    <property type="match status" value="1"/>
</dbReference>
<dbReference type="Proteomes" id="UP000266720">
    <property type="component" value="Chromosome"/>
</dbReference>
<evidence type="ECO:0000313" key="7">
    <source>
        <dbReference type="Proteomes" id="UP000266720"/>
    </source>
</evidence>
<accession>A0A3G1A6A2</accession>
<dbReference type="GO" id="GO:0043953">
    <property type="term" value="P:protein transport by the Tat complex"/>
    <property type="evidence" value="ECO:0007669"/>
    <property type="project" value="UniProtKB-UniRule"/>
</dbReference>
<feature type="transmembrane region" description="Helical" evidence="5">
    <location>
        <begin position="104"/>
        <end position="125"/>
    </location>
</feature>
<feature type="transmembrane region" description="Helical" evidence="5">
    <location>
        <begin position="248"/>
        <end position="268"/>
    </location>
</feature>
<evidence type="ECO:0000256" key="4">
    <source>
        <dbReference type="ARBA" id="ARBA00023136"/>
    </source>
</evidence>
<dbReference type="AlphaFoldDB" id="A0A3G1A6A2"/>
<feature type="transmembrane region" description="Helical" evidence="5">
    <location>
        <begin position="192"/>
        <end position="213"/>
    </location>
</feature>
<organism evidence="6 7">
    <name type="scientific">Thermofilum adornatum 1505</name>
    <dbReference type="NCBI Taxonomy" id="697581"/>
    <lineage>
        <taxon>Archaea</taxon>
        <taxon>Thermoproteota</taxon>
        <taxon>Thermoprotei</taxon>
        <taxon>Thermofilales</taxon>
        <taxon>Thermofilaceae</taxon>
        <taxon>Thermofilum</taxon>
    </lineage>
</organism>
<keyword evidence="5" id="KW-0811">Translocation</keyword>
<dbReference type="PANTHER" id="PTHR30371:SF0">
    <property type="entry name" value="SEC-INDEPENDENT PROTEIN TRANSLOCASE PROTEIN TATC, CHLOROPLASTIC-RELATED"/>
    <property type="match status" value="1"/>
</dbReference>
<feature type="transmembrane region" description="Helical" evidence="5">
    <location>
        <begin position="225"/>
        <end position="242"/>
    </location>
</feature>
<dbReference type="InterPro" id="IPR002033">
    <property type="entry name" value="TatC"/>
</dbReference>
<keyword evidence="4 5" id="KW-0472">Membrane</keyword>
<dbReference type="KEGG" id="tcb:TCARB_0587"/>
<proteinExistence type="inferred from homology"/>
<feature type="transmembrane region" description="Helical" evidence="5">
    <location>
        <begin position="28"/>
        <end position="46"/>
    </location>
</feature>
<evidence type="ECO:0000256" key="1">
    <source>
        <dbReference type="ARBA" id="ARBA00004141"/>
    </source>
</evidence>
<keyword evidence="5" id="KW-0813">Transport</keyword>
<dbReference type="GO" id="GO:0065002">
    <property type="term" value="P:intracellular protein transmembrane transport"/>
    <property type="evidence" value="ECO:0007669"/>
    <property type="project" value="TreeGrafter"/>
</dbReference>
<evidence type="ECO:0000256" key="2">
    <source>
        <dbReference type="ARBA" id="ARBA00022692"/>
    </source>
</evidence>
<feature type="transmembrane region" description="Helical" evidence="5">
    <location>
        <begin position="145"/>
        <end position="172"/>
    </location>
</feature>